<reference evidence="4 5" key="1">
    <citation type="submission" date="2021-03" db="EMBL/GenBank/DDBJ databases">
        <authorList>
            <person name="So Y."/>
        </authorList>
    </citation>
    <scope>NUCLEOTIDE SEQUENCE [LARGE SCALE GENOMIC DNA]</scope>
    <source>
        <strain evidence="4 5">PWR1</strain>
    </source>
</reference>
<dbReference type="EMBL" id="JAGIYZ010000012">
    <property type="protein sequence ID" value="MBP0464904.1"/>
    <property type="molecule type" value="Genomic_DNA"/>
</dbReference>
<dbReference type="InterPro" id="IPR036264">
    <property type="entry name" value="Bact_exopeptidase_dim_dom"/>
</dbReference>
<accession>A0ABS4AU57</accession>
<dbReference type="NCBIfam" id="NF005678">
    <property type="entry name" value="PRK07473.1"/>
    <property type="match status" value="1"/>
</dbReference>
<evidence type="ECO:0000313" key="5">
    <source>
        <dbReference type="Proteomes" id="UP000680815"/>
    </source>
</evidence>
<dbReference type="Proteomes" id="UP000680815">
    <property type="component" value="Unassembled WGS sequence"/>
</dbReference>
<protein>
    <submittedName>
        <fullName evidence="4">M20/M25/M40 family metallo-hydrolase</fullName>
    </submittedName>
</protein>
<feature type="domain" description="Peptidase M20 dimerisation" evidence="3">
    <location>
        <begin position="186"/>
        <end position="277"/>
    </location>
</feature>
<proteinExistence type="predicted"/>
<dbReference type="PIRSF" id="PIRSF037238">
    <property type="entry name" value="Carboxypeptidase_G2"/>
    <property type="match status" value="1"/>
</dbReference>
<sequence length="380" mass="40358">MTEFPATDLPFDAEEILARLMRWAACESPTFDAAAVNRMMDLASRDLALMGARIDRIPGRMGLGDCVRARFPHPAGDAAPGICVMAHLDTVHPVGTLAKLPIRREGNKCYGPGILDMKGGTVISVEAMRHILAAGMATKLPVTFLLTSDEEIGSPSTRDIIEAEAARNKYVLVPEPARPDGGVVTGRYAIARFNLKTTGRPSHAGARLAEGRSAIREMAKQIIAIEEMTTDDCTFSVGVIHGGQWVNCVTTTCEAEALSMAKRQEDLDAGVARMLALRSSANDVALEVTRGVTRPVWEADAKGMALFAHARRIANAIGYDINPQSSGGGSDGNFTGAMGVTTLDGLGVQGAMAHTLEEHVLVDSLVPRARLMAGLLASLD</sequence>
<dbReference type="Pfam" id="PF07687">
    <property type="entry name" value="M20_dimer"/>
    <property type="match status" value="1"/>
</dbReference>
<gene>
    <name evidence="4" type="ORF">J5Y09_13360</name>
</gene>
<dbReference type="InterPro" id="IPR011650">
    <property type="entry name" value="Peptidase_M20_dimer"/>
</dbReference>
<dbReference type="Gene3D" id="3.40.630.10">
    <property type="entry name" value="Zn peptidases"/>
    <property type="match status" value="1"/>
</dbReference>
<dbReference type="PANTHER" id="PTHR43808">
    <property type="entry name" value="ACETYLORNITHINE DEACETYLASE"/>
    <property type="match status" value="1"/>
</dbReference>
<comment type="caution">
    <text evidence="4">The sequence shown here is derived from an EMBL/GenBank/DDBJ whole genome shotgun (WGS) entry which is preliminary data.</text>
</comment>
<dbReference type="Gene3D" id="3.30.70.360">
    <property type="match status" value="1"/>
</dbReference>
<keyword evidence="1" id="KW-0479">Metal-binding</keyword>
<dbReference type="PANTHER" id="PTHR43808:SF9">
    <property type="entry name" value="BLL0789 PROTEIN"/>
    <property type="match status" value="1"/>
</dbReference>
<dbReference type="RefSeq" id="WP_209352301.1">
    <property type="nucleotide sequence ID" value="NZ_JAGIYZ010000012.1"/>
</dbReference>
<dbReference type="Pfam" id="PF01546">
    <property type="entry name" value="Peptidase_M20"/>
    <property type="match status" value="1"/>
</dbReference>
<organism evidence="4 5">
    <name type="scientific">Roseomonas nitratireducens</name>
    <dbReference type="NCBI Taxonomy" id="2820810"/>
    <lineage>
        <taxon>Bacteria</taxon>
        <taxon>Pseudomonadati</taxon>
        <taxon>Pseudomonadota</taxon>
        <taxon>Alphaproteobacteria</taxon>
        <taxon>Acetobacterales</taxon>
        <taxon>Roseomonadaceae</taxon>
        <taxon>Roseomonas</taxon>
    </lineage>
</organism>
<name>A0ABS4AU57_9PROT</name>
<evidence type="ECO:0000313" key="4">
    <source>
        <dbReference type="EMBL" id="MBP0464904.1"/>
    </source>
</evidence>
<dbReference type="InterPro" id="IPR002933">
    <property type="entry name" value="Peptidase_M20"/>
</dbReference>
<dbReference type="CDD" id="cd03885">
    <property type="entry name" value="M20_CPDG2"/>
    <property type="match status" value="1"/>
</dbReference>
<evidence type="ECO:0000256" key="1">
    <source>
        <dbReference type="ARBA" id="ARBA00022723"/>
    </source>
</evidence>
<keyword evidence="2" id="KW-0378">Hydrolase</keyword>
<dbReference type="SUPFAM" id="SSF55031">
    <property type="entry name" value="Bacterial exopeptidase dimerisation domain"/>
    <property type="match status" value="1"/>
</dbReference>
<dbReference type="InterPro" id="IPR017150">
    <property type="entry name" value="Pept_M20_glutamate_carboxypep"/>
</dbReference>
<evidence type="ECO:0000256" key="2">
    <source>
        <dbReference type="ARBA" id="ARBA00022801"/>
    </source>
</evidence>
<dbReference type="SUPFAM" id="SSF53187">
    <property type="entry name" value="Zn-dependent exopeptidases"/>
    <property type="match status" value="1"/>
</dbReference>
<evidence type="ECO:0000259" key="3">
    <source>
        <dbReference type="Pfam" id="PF07687"/>
    </source>
</evidence>
<keyword evidence="5" id="KW-1185">Reference proteome</keyword>
<dbReference type="InterPro" id="IPR050072">
    <property type="entry name" value="Peptidase_M20A"/>
</dbReference>